<dbReference type="AlphaFoldDB" id="A0AAN9LF60"/>
<comment type="caution">
    <text evidence="2">The sequence shown here is derived from an EMBL/GenBank/DDBJ whole genome shotgun (WGS) entry which is preliminary data.</text>
</comment>
<gene>
    <name evidence="2" type="ORF">VNO80_28992</name>
</gene>
<feature type="compositionally biased region" description="Basic and acidic residues" evidence="1">
    <location>
        <begin position="37"/>
        <end position="46"/>
    </location>
</feature>
<evidence type="ECO:0000313" key="2">
    <source>
        <dbReference type="EMBL" id="KAK7332243.1"/>
    </source>
</evidence>
<dbReference type="PANTHER" id="PTHR48236:SF1">
    <property type="entry name" value="COX19-LIKE CHCH FAMILY PROTEIN"/>
    <property type="match status" value="1"/>
</dbReference>
<dbReference type="EMBL" id="JAYMYR010000011">
    <property type="protein sequence ID" value="KAK7332243.1"/>
    <property type="molecule type" value="Genomic_DNA"/>
</dbReference>
<organism evidence="2 3">
    <name type="scientific">Phaseolus coccineus</name>
    <name type="common">Scarlet runner bean</name>
    <name type="synonym">Phaseolus multiflorus</name>
    <dbReference type="NCBI Taxonomy" id="3886"/>
    <lineage>
        <taxon>Eukaryota</taxon>
        <taxon>Viridiplantae</taxon>
        <taxon>Streptophyta</taxon>
        <taxon>Embryophyta</taxon>
        <taxon>Tracheophyta</taxon>
        <taxon>Spermatophyta</taxon>
        <taxon>Magnoliopsida</taxon>
        <taxon>eudicotyledons</taxon>
        <taxon>Gunneridae</taxon>
        <taxon>Pentapetalae</taxon>
        <taxon>rosids</taxon>
        <taxon>fabids</taxon>
        <taxon>Fabales</taxon>
        <taxon>Fabaceae</taxon>
        <taxon>Papilionoideae</taxon>
        <taxon>50 kb inversion clade</taxon>
        <taxon>NPAAA clade</taxon>
        <taxon>indigoferoid/millettioid clade</taxon>
        <taxon>Phaseoleae</taxon>
        <taxon>Phaseolus</taxon>
    </lineage>
</organism>
<evidence type="ECO:0008006" key="4">
    <source>
        <dbReference type="Google" id="ProtNLM"/>
    </source>
</evidence>
<dbReference type="PANTHER" id="PTHR48236">
    <property type="entry name" value="COX19-LIKE CHCH FAMILY PROTEIN"/>
    <property type="match status" value="1"/>
</dbReference>
<keyword evidence="3" id="KW-1185">Reference proteome</keyword>
<reference evidence="2 3" key="1">
    <citation type="submission" date="2024-01" db="EMBL/GenBank/DDBJ databases">
        <title>The genomes of 5 underutilized Papilionoideae crops provide insights into root nodulation and disease resistanc.</title>
        <authorList>
            <person name="Jiang F."/>
        </authorList>
    </citation>
    <scope>NUCLEOTIDE SEQUENCE [LARGE SCALE GENOMIC DNA]</scope>
    <source>
        <strain evidence="2">JINMINGXINNONG_FW02</strain>
        <tissue evidence="2">Leaves</tissue>
    </source>
</reference>
<feature type="region of interest" description="Disordered" evidence="1">
    <location>
        <begin position="37"/>
        <end position="68"/>
    </location>
</feature>
<protein>
    <recommendedName>
        <fullName evidence="4">CHCH domain-containing protein</fullName>
    </recommendedName>
</protein>
<sequence length="116" mass="13623">MAVPTPKYKTEEQWKVIIFPEQFRSSARKELIKMEHLPVNRNEAKRLAPSPSPPPGIHQSDLDEDDENVNQLDECSSLYHLMQDCVVRSNRNWKACQPEVRALRECYEKRKNMQAK</sequence>
<evidence type="ECO:0000256" key="1">
    <source>
        <dbReference type="SAM" id="MobiDB-lite"/>
    </source>
</evidence>
<evidence type="ECO:0000313" key="3">
    <source>
        <dbReference type="Proteomes" id="UP001374584"/>
    </source>
</evidence>
<dbReference type="Proteomes" id="UP001374584">
    <property type="component" value="Unassembled WGS sequence"/>
</dbReference>
<name>A0AAN9LF60_PHACN</name>
<accession>A0AAN9LF60</accession>
<proteinExistence type="predicted"/>